<dbReference type="Pfam" id="PF00037">
    <property type="entry name" value="Fer4"/>
    <property type="match status" value="1"/>
</dbReference>
<dbReference type="AlphaFoldDB" id="A0A844HLZ1"/>
<gene>
    <name evidence="6" type="ORF">GL300_18995</name>
</gene>
<reference evidence="6 7" key="1">
    <citation type="submission" date="2019-11" db="EMBL/GenBank/DDBJ databases">
        <authorList>
            <person name="Dong K."/>
        </authorList>
    </citation>
    <scope>NUCLEOTIDE SEQUENCE [LARGE SCALE GENOMIC DNA]</scope>
    <source>
        <strain evidence="6 7">NBRC 112902</strain>
    </source>
</reference>
<feature type="domain" description="4Fe-4S ferredoxin-type" evidence="5">
    <location>
        <begin position="31"/>
        <end position="61"/>
    </location>
</feature>
<keyword evidence="2" id="KW-0479">Metal-binding</keyword>
<dbReference type="RefSeq" id="WP_155041255.1">
    <property type="nucleotide sequence ID" value="NZ_WMIG01000014.1"/>
</dbReference>
<dbReference type="PROSITE" id="PS51379">
    <property type="entry name" value="4FE4S_FER_2"/>
    <property type="match status" value="2"/>
</dbReference>
<evidence type="ECO:0000256" key="3">
    <source>
        <dbReference type="ARBA" id="ARBA00023004"/>
    </source>
</evidence>
<name>A0A844HLZ1_9RHOB</name>
<proteinExistence type="predicted"/>
<dbReference type="OrthoDB" id="9800445at2"/>
<feature type="domain" description="4Fe-4S ferredoxin-type" evidence="5">
    <location>
        <begin position="1"/>
        <end position="30"/>
    </location>
</feature>
<evidence type="ECO:0000313" key="6">
    <source>
        <dbReference type="EMBL" id="MTH61303.1"/>
    </source>
</evidence>
<dbReference type="GO" id="GO:0051539">
    <property type="term" value="F:4 iron, 4 sulfur cluster binding"/>
    <property type="evidence" value="ECO:0007669"/>
    <property type="project" value="UniProtKB-KW"/>
</dbReference>
<evidence type="ECO:0000313" key="7">
    <source>
        <dbReference type="Proteomes" id="UP000449846"/>
    </source>
</evidence>
<keyword evidence="7" id="KW-1185">Reference proteome</keyword>
<dbReference type="EMBL" id="WMIG01000014">
    <property type="protein sequence ID" value="MTH61303.1"/>
    <property type="molecule type" value="Genomic_DNA"/>
</dbReference>
<dbReference type="PANTHER" id="PTHR43687">
    <property type="entry name" value="ADENYLYLSULFATE REDUCTASE, BETA SUBUNIT"/>
    <property type="match status" value="1"/>
</dbReference>
<keyword evidence="3" id="KW-0408">Iron</keyword>
<dbReference type="PROSITE" id="PS00198">
    <property type="entry name" value="4FE4S_FER_1"/>
    <property type="match status" value="1"/>
</dbReference>
<accession>A0A844HLZ1</accession>
<dbReference type="InterPro" id="IPR017896">
    <property type="entry name" value="4Fe4S_Fe-S-bd"/>
</dbReference>
<protein>
    <submittedName>
        <fullName evidence="6">Ferredoxin</fullName>
    </submittedName>
</protein>
<evidence type="ECO:0000256" key="1">
    <source>
        <dbReference type="ARBA" id="ARBA00022485"/>
    </source>
</evidence>
<organism evidence="6 7">
    <name type="scientific">Paracoccus litorisediminis</name>
    <dbReference type="NCBI Taxonomy" id="2006130"/>
    <lineage>
        <taxon>Bacteria</taxon>
        <taxon>Pseudomonadati</taxon>
        <taxon>Pseudomonadota</taxon>
        <taxon>Alphaproteobacteria</taxon>
        <taxon>Rhodobacterales</taxon>
        <taxon>Paracoccaceae</taxon>
        <taxon>Paracoccus</taxon>
    </lineage>
</organism>
<evidence type="ECO:0000256" key="2">
    <source>
        <dbReference type="ARBA" id="ARBA00022723"/>
    </source>
</evidence>
<keyword evidence="1" id="KW-0004">4Fe-4S</keyword>
<dbReference type="Gene3D" id="3.30.70.20">
    <property type="match status" value="1"/>
</dbReference>
<dbReference type="PANTHER" id="PTHR43687:SF1">
    <property type="entry name" value="FERREDOXIN III"/>
    <property type="match status" value="1"/>
</dbReference>
<evidence type="ECO:0000256" key="4">
    <source>
        <dbReference type="ARBA" id="ARBA00023014"/>
    </source>
</evidence>
<comment type="caution">
    <text evidence="6">The sequence shown here is derived from an EMBL/GenBank/DDBJ whole genome shotgun (WGS) entry which is preliminary data.</text>
</comment>
<dbReference type="InterPro" id="IPR017900">
    <property type="entry name" value="4Fe4S_Fe_S_CS"/>
</dbReference>
<dbReference type="SUPFAM" id="SSF54862">
    <property type="entry name" value="4Fe-4S ferredoxins"/>
    <property type="match status" value="1"/>
</dbReference>
<evidence type="ECO:0000259" key="5">
    <source>
        <dbReference type="PROSITE" id="PS51379"/>
    </source>
</evidence>
<sequence length="116" mass="12827">MIEFILSDACNACGTCAEVCPTGVFDAVPGQPPVIARAGDCQTCFMCELYCQQDAIFVGPDAERIEGFDAQTTRISGLMGEMRRHHGWDEWALGGHYPNQHWRMEDVFARARAAAE</sequence>
<dbReference type="InterPro" id="IPR050572">
    <property type="entry name" value="Fe-S_Ferredoxin"/>
</dbReference>
<dbReference type="Proteomes" id="UP000449846">
    <property type="component" value="Unassembled WGS sequence"/>
</dbReference>
<dbReference type="GO" id="GO:0046872">
    <property type="term" value="F:metal ion binding"/>
    <property type="evidence" value="ECO:0007669"/>
    <property type="project" value="UniProtKB-KW"/>
</dbReference>
<keyword evidence="4" id="KW-0411">Iron-sulfur</keyword>